<organism evidence="1 2">
    <name type="scientific">Labrys miyagiensis</name>
    <dbReference type="NCBI Taxonomy" id="346912"/>
    <lineage>
        <taxon>Bacteria</taxon>
        <taxon>Pseudomonadati</taxon>
        <taxon>Pseudomonadota</taxon>
        <taxon>Alphaproteobacteria</taxon>
        <taxon>Hyphomicrobiales</taxon>
        <taxon>Xanthobacteraceae</taxon>
        <taxon>Labrys</taxon>
    </lineage>
</organism>
<reference evidence="2" key="1">
    <citation type="journal article" date="2019" name="Int. J. Syst. Evol. Microbiol.">
        <title>The Global Catalogue of Microorganisms (GCM) 10K type strain sequencing project: providing services to taxonomists for standard genome sequencing and annotation.</title>
        <authorList>
            <consortium name="The Broad Institute Genomics Platform"/>
            <consortium name="The Broad Institute Genome Sequencing Center for Infectious Disease"/>
            <person name="Wu L."/>
            <person name="Ma J."/>
        </authorList>
    </citation>
    <scope>NUCLEOTIDE SEQUENCE [LARGE SCALE GENOMIC DNA]</scope>
    <source>
        <strain evidence="2">NBRC 101365</strain>
    </source>
</reference>
<dbReference type="SUPFAM" id="SSF53254">
    <property type="entry name" value="Phosphoglycerate mutase-like"/>
    <property type="match status" value="1"/>
</dbReference>
<proteinExistence type="predicted"/>
<keyword evidence="2" id="KW-1185">Reference proteome</keyword>
<dbReference type="Proteomes" id="UP001156882">
    <property type="component" value="Unassembled WGS sequence"/>
</dbReference>
<dbReference type="RefSeq" id="WP_284313161.1">
    <property type="nucleotide sequence ID" value="NZ_BSPC01000026.1"/>
</dbReference>
<gene>
    <name evidence="1" type="ORF">GCM10007874_30900</name>
</gene>
<sequence length="165" mass="17826">MAPQRIVILRHAEKPADANDPNLSPAGQARAQMLATLIPQLFPNPNFLFAAAPSTESNRPVETLQPTATALNMTLNASYADGDYARLAGDLLSQPAYDGTLIIICWHHGHIPKLAKALGVASSVVDSTPPVVNKKWDSTVFDRFWILDFSQAGVSLTSILQEPPQ</sequence>
<evidence type="ECO:0008006" key="3">
    <source>
        <dbReference type="Google" id="ProtNLM"/>
    </source>
</evidence>
<dbReference type="InterPro" id="IPR029033">
    <property type="entry name" value="His_PPase_superfam"/>
</dbReference>
<accession>A0ABQ6CIA2</accession>
<evidence type="ECO:0000313" key="2">
    <source>
        <dbReference type="Proteomes" id="UP001156882"/>
    </source>
</evidence>
<evidence type="ECO:0000313" key="1">
    <source>
        <dbReference type="EMBL" id="GLS20073.1"/>
    </source>
</evidence>
<dbReference type="EMBL" id="BSPC01000026">
    <property type="protein sequence ID" value="GLS20073.1"/>
    <property type="molecule type" value="Genomic_DNA"/>
</dbReference>
<dbReference type="Gene3D" id="3.40.50.1240">
    <property type="entry name" value="Phosphoglycerate mutase-like"/>
    <property type="match status" value="1"/>
</dbReference>
<protein>
    <recommendedName>
        <fullName evidence="3">Histidine phosphatase family protein</fullName>
    </recommendedName>
</protein>
<name>A0ABQ6CIA2_9HYPH</name>
<comment type="caution">
    <text evidence="1">The sequence shown here is derived from an EMBL/GenBank/DDBJ whole genome shotgun (WGS) entry which is preliminary data.</text>
</comment>